<sequence>MSPCEVVEKNGWGPCHRHRHVRHTVRIGVRNARWLGFRQRCQDHALFTCASRCPRARERRSETSQILLRVRVPLPQDMSRALV</sequence>
<protein>
    <submittedName>
        <fullName evidence="1">Uncharacterized protein</fullName>
    </submittedName>
</protein>
<dbReference type="EMBL" id="KB467898">
    <property type="protein sequence ID" value="PCH36986.1"/>
    <property type="molecule type" value="Genomic_DNA"/>
</dbReference>
<evidence type="ECO:0000313" key="1">
    <source>
        <dbReference type="EMBL" id="PCH36986.1"/>
    </source>
</evidence>
<keyword evidence="2" id="KW-1185">Reference proteome</keyword>
<proteinExistence type="predicted"/>
<organism evidence="1 2">
    <name type="scientific">Wolfiporia cocos (strain MD-104)</name>
    <name type="common">Brown rot fungus</name>
    <dbReference type="NCBI Taxonomy" id="742152"/>
    <lineage>
        <taxon>Eukaryota</taxon>
        <taxon>Fungi</taxon>
        <taxon>Dikarya</taxon>
        <taxon>Basidiomycota</taxon>
        <taxon>Agaricomycotina</taxon>
        <taxon>Agaricomycetes</taxon>
        <taxon>Polyporales</taxon>
        <taxon>Phaeolaceae</taxon>
        <taxon>Wolfiporia</taxon>
    </lineage>
</organism>
<reference evidence="1 2" key="1">
    <citation type="journal article" date="2012" name="Science">
        <title>The Paleozoic origin of enzymatic lignin decomposition reconstructed from 31 fungal genomes.</title>
        <authorList>
            <person name="Floudas D."/>
            <person name="Binder M."/>
            <person name="Riley R."/>
            <person name="Barry K."/>
            <person name="Blanchette R.A."/>
            <person name="Henrissat B."/>
            <person name="Martinez A.T."/>
            <person name="Otillar R."/>
            <person name="Spatafora J.W."/>
            <person name="Yadav J.S."/>
            <person name="Aerts A."/>
            <person name="Benoit I."/>
            <person name="Boyd A."/>
            <person name="Carlson A."/>
            <person name="Copeland A."/>
            <person name="Coutinho P.M."/>
            <person name="de Vries R.P."/>
            <person name="Ferreira P."/>
            <person name="Findley K."/>
            <person name="Foster B."/>
            <person name="Gaskell J."/>
            <person name="Glotzer D."/>
            <person name="Gorecki P."/>
            <person name="Heitman J."/>
            <person name="Hesse C."/>
            <person name="Hori C."/>
            <person name="Igarashi K."/>
            <person name="Jurgens J.A."/>
            <person name="Kallen N."/>
            <person name="Kersten P."/>
            <person name="Kohler A."/>
            <person name="Kuees U."/>
            <person name="Kumar T.K.A."/>
            <person name="Kuo A."/>
            <person name="LaButti K."/>
            <person name="Larrondo L.F."/>
            <person name="Lindquist E."/>
            <person name="Ling A."/>
            <person name="Lombard V."/>
            <person name="Lucas S."/>
            <person name="Lundell T."/>
            <person name="Martin R."/>
            <person name="McLaughlin D.J."/>
            <person name="Morgenstern I."/>
            <person name="Morin E."/>
            <person name="Murat C."/>
            <person name="Nagy L.G."/>
            <person name="Nolan M."/>
            <person name="Ohm R.A."/>
            <person name="Patyshakuliyeva A."/>
            <person name="Rokas A."/>
            <person name="Ruiz-Duenas F.J."/>
            <person name="Sabat G."/>
            <person name="Salamov A."/>
            <person name="Samejima M."/>
            <person name="Schmutz J."/>
            <person name="Slot J.C."/>
            <person name="St John F."/>
            <person name="Stenlid J."/>
            <person name="Sun H."/>
            <person name="Sun S."/>
            <person name="Syed K."/>
            <person name="Tsang A."/>
            <person name="Wiebenga A."/>
            <person name="Young D."/>
            <person name="Pisabarro A."/>
            <person name="Eastwood D.C."/>
            <person name="Martin F."/>
            <person name="Cullen D."/>
            <person name="Grigoriev I.V."/>
            <person name="Hibbett D.S."/>
        </authorList>
    </citation>
    <scope>NUCLEOTIDE SEQUENCE [LARGE SCALE GENOMIC DNA]</scope>
    <source>
        <strain evidence="1 2">MD-104</strain>
    </source>
</reference>
<dbReference type="AlphaFoldDB" id="A0A2H3J467"/>
<accession>A0A2H3J467</accession>
<evidence type="ECO:0000313" key="2">
    <source>
        <dbReference type="Proteomes" id="UP000218811"/>
    </source>
</evidence>
<gene>
    <name evidence="1" type="ORF">WOLCODRAFT_28877</name>
</gene>
<name>A0A2H3J467_WOLCO</name>
<dbReference type="Proteomes" id="UP000218811">
    <property type="component" value="Unassembled WGS sequence"/>
</dbReference>
<feature type="non-terminal residue" evidence="1">
    <location>
        <position position="83"/>
    </location>
</feature>